<feature type="domain" description="PPIase FKBP-type" evidence="11">
    <location>
        <begin position="8"/>
        <end position="102"/>
    </location>
</feature>
<keyword evidence="7 9" id="KW-0413">Isomerase</keyword>
<comment type="subcellular location">
    <subcellularLocation>
        <location evidence="2">Cytoplasm</location>
    </subcellularLocation>
</comment>
<keyword evidence="6" id="KW-0143">Chaperone</keyword>
<evidence type="ECO:0000256" key="5">
    <source>
        <dbReference type="ARBA" id="ARBA00023110"/>
    </source>
</evidence>
<gene>
    <name evidence="12" type="ORF">EHQ30_04125</name>
</gene>
<sequence>MNMSKTISKGMVVGFSYHLKNAQGETLDQSDEPLLYLHGWQNIIPGLEKELEGLVNGDSKNVTVPPEDGYGTYNEALIFQVPKSELPAEAELEVGMEFQTDTPEGRMVLYLQEVRDADVILNGNHPLAGETLHFAVTIKSIREATEEEKQHGHVHGPGGHHHH</sequence>
<dbReference type="OrthoDB" id="9808891at2"/>
<dbReference type="GO" id="GO:0003755">
    <property type="term" value="F:peptidyl-prolyl cis-trans isomerase activity"/>
    <property type="evidence" value="ECO:0007669"/>
    <property type="project" value="UniProtKB-UniRule"/>
</dbReference>
<dbReference type="PANTHER" id="PTHR47861:SF3">
    <property type="entry name" value="FKBP-TYPE PEPTIDYL-PROLYL CIS-TRANS ISOMERASE SLYD"/>
    <property type="match status" value="1"/>
</dbReference>
<evidence type="ECO:0000256" key="3">
    <source>
        <dbReference type="ARBA" id="ARBA00006577"/>
    </source>
</evidence>
<evidence type="ECO:0000256" key="7">
    <source>
        <dbReference type="ARBA" id="ARBA00023235"/>
    </source>
</evidence>
<evidence type="ECO:0000256" key="9">
    <source>
        <dbReference type="PROSITE-ProRule" id="PRU00277"/>
    </source>
</evidence>
<dbReference type="Gene3D" id="3.10.50.40">
    <property type="match status" value="1"/>
</dbReference>
<evidence type="ECO:0000256" key="10">
    <source>
        <dbReference type="RuleBase" id="RU003915"/>
    </source>
</evidence>
<dbReference type="PANTHER" id="PTHR47861">
    <property type="entry name" value="FKBP-TYPE PEPTIDYL-PROLYL CIS-TRANS ISOMERASE SLYD"/>
    <property type="match status" value="1"/>
</dbReference>
<dbReference type="EMBL" id="RQFP01000001">
    <property type="protein sequence ID" value="TGK95825.1"/>
    <property type="molecule type" value="Genomic_DNA"/>
</dbReference>
<dbReference type="PROSITE" id="PS50059">
    <property type="entry name" value="FKBP_PPIASE"/>
    <property type="match status" value="1"/>
</dbReference>
<comment type="catalytic activity">
    <reaction evidence="1 9 10">
        <text>[protein]-peptidylproline (omega=180) = [protein]-peptidylproline (omega=0)</text>
        <dbReference type="Rhea" id="RHEA:16237"/>
        <dbReference type="Rhea" id="RHEA-COMP:10747"/>
        <dbReference type="Rhea" id="RHEA-COMP:10748"/>
        <dbReference type="ChEBI" id="CHEBI:83833"/>
        <dbReference type="ChEBI" id="CHEBI:83834"/>
        <dbReference type="EC" id="5.2.1.8"/>
    </reaction>
</comment>
<organism evidence="12 13">
    <name type="scientific">Leptospira brenneri</name>
    <dbReference type="NCBI Taxonomy" id="2023182"/>
    <lineage>
        <taxon>Bacteria</taxon>
        <taxon>Pseudomonadati</taxon>
        <taxon>Spirochaetota</taxon>
        <taxon>Spirochaetia</taxon>
        <taxon>Leptospirales</taxon>
        <taxon>Leptospiraceae</taxon>
        <taxon>Leptospira</taxon>
    </lineage>
</organism>
<reference evidence="12" key="1">
    <citation type="journal article" date="2019" name="PLoS Negl. Trop. Dis.">
        <title>Revisiting the worldwide diversity of Leptospira species in the environment.</title>
        <authorList>
            <person name="Vincent A.T."/>
            <person name="Schiettekatte O."/>
            <person name="Bourhy P."/>
            <person name="Veyrier F.J."/>
            <person name="Picardeau M."/>
        </authorList>
    </citation>
    <scope>NUCLEOTIDE SEQUENCE [LARGE SCALE GENOMIC DNA]</scope>
    <source>
        <strain evidence="12">201800277</strain>
    </source>
</reference>
<comment type="caution">
    <text evidence="12">The sequence shown here is derived from an EMBL/GenBank/DDBJ whole genome shotgun (WGS) entry which is preliminary data.</text>
</comment>
<evidence type="ECO:0000256" key="4">
    <source>
        <dbReference type="ARBA" id="ARBA00022490"/>
    </source>
</evidence>
<evidence type="ECO:0000256" key="6">
    <source>
        <dbReference type="ARBA" id="ARBA00023186"/>
    </source>
</evidence>
<proteinExistence type="inferred from homology"/>
<evidence type="ECO:0000256" key="1">
    <source>
        <dbReference type="ARBA" id="ARBA00000971"/>
    </source>
</evidence>
<evidence type="ECO:0000259" key="11">
    <source>
        <dbReference type="PROSITE" id="PS50059"/>
    </source>
</evidence>
<dbReference type="RefSeq" id="WP_100789215.1">
    <property type="nucleotide sequence ID" value="NZ_NPDQ01000001.1"/>
</dbReference>
<dbReference type="Proteomes" id="UP000297891">
    <property type="component" value="Unassembled WGS sequence"/>
</dbReference>
<dbReference type="GO" id="GO:0005737">
    <property type="term" value="C:cytoplasm"/>
    <property type="evidence" value="ECO:0007669"/>
    <property type="project" value="UniProtKB-SubCell"/>
</dbReference>
<dbReference type="AlphaFoldDB" id="A0A2M9Y6M8"/>
<dbReference type="EC" id="5.2.1.8" evidence="10"/>
<keyword evidence="5 9" id="KW-0697">Rotamase</keyword>
<keyword evidence="13" id="KW-1185">Reference proteome</keyword>
<protein>
    <recommendedName>
        <fullName evidence="10">Peptidyl-prolyl cis-trans isomerase</fullName>
        <ecNumber evidence="10">5.2.1.8</ecNumber>
    </recommendedName>
</protein>
<dbReference type="SUPFAM" id="SSF54534">
    <property type="entry name" value="FKBP-like"/>
    <property type="match status" value="1"/>
</dbReference>
<name>A0A2M9Y6M8_9LEPT</name>
<evidence type="ECO:0000256" key="8">
    <source>
        <dbReference type="ARBA" id="ARBA00037071"/>
    </source>
</evidence>
<keyword evidence="4" id="KW-0963">Cytoplasm</keyword>
<comment type="function">
    <text evidence="8">Also involved in hydrogenase metallocenter assembly, probably by participating in the nickel insertion step. This function in hydrogenase biosynthesis requires chaperone activity and the presence of the metal-binding domain, but not PPIase activity.</text>
</comment>
<dbReference type="Pfam" id="PF00254">
    <property type="entry name" value="FKBP_C"/>
    <property type="match status" value="1"/>
</dbReference>
<accession>A0A2M9Y6M8</accession>
<comment type="similarity">
    <text evidence="3 10">Belongs to the FKBP-type PPIase family.</text>
</comment>
<evidence type="ECO:0000313" key="12">
    <source>
        <dbReference type="EMBL" id="TGK95825.1"/>
    </source>
</evidence>
<dbReference type="InterPro" id="IPR046357">
    <property type="entry name" value="PPIase_dom_sf"/>
</dbReference>
<evidence type="ECO:0000313" key="13">
    <source>
        <dbReference type="Proteomes" id="UP000297891"/>
    </source>
</evidence>
<evidence type="ECO:0000256" key="2">
    <source>
        <dbReference type="ARBA" id="ARBA00004496"/>
    </source>
</evidence>
<dbReference type="InterPro" id="IPR001179">
    <property type="entry name" value="PPIase_FKBP_dom"/>
</dbReference>
<dbReference type="GO" id="GO:0042026">
    <property type="term" value="P:protein refolding"/>
    <property type="evidence" value="ECO:0007669"/>
    <property type="project" value="UniProtKB-ARBA"/>
</dbReference>